<protein>
    <submittedName>
        <fullName evidence="2">Uncharacterized protein</fullName>
    </submittedName>
</protein>
<keyword evidence="3" id="KW-1185">Reference proteome</keyword>
<feature type="region of interest" description="Disordered" evidence="1">
    <location>
        <begin position="1"/>
        <end position="38"/>
    </location>
</feature>
<name>A0A843XXX4_COLES</name>
<organism evidence="2 3">
    <name type="scientific">Colocasia esculenta</name>
    <name type="common">Wild taro</name>
    <name type="synonym">Arum esculentum</name>
    <dbReference type="NCBI Taxonomy" id="4460"/>
    <lineage>
        <taxon>Eukaryota</taxon>
        <taxon>Viridiplantae</taxon>
        <taxon>Streptophyta</taxon>
        <taxon>Embryophyta</taxon>
        <taxon>Tracheophyta</taxon>
        <taxon>Spermatophyta</taxon>
        <taxon>Magnoliopsida</taxon>
        <taxon>Liliopsida</taxon>
        <taxon>Araceae</taxon>
        <taxon>Aroideae</taxon>
        <taxon>Colocasieae</taxon>
        <taxon>Colocasia</taxon>
    </lineage>
</organism>
<dbReference type="Proteomes" id="UP000652761">
    <property type="component" value="Unassembled WGS sequence"/>
</dbReference>
<feature type="compositionally biased region" description="Low complexity" evidence="1">
    <location>
        <begin position="15"/>
        <end position="32"/>
    </location>
</feature>
<gene>
    <name evidence="2" type="ORF">Taro_056849</name>
</gene>
<evidence type="ECO:0000256" key="1">
    <source>
        <dbReference type="SAM" id="MobiDB-lite"/>
    </source>
</evidence>
<comment type="caution">
    <text evidence="2">The sequence shown here is derived from an EMBL/GenBank/DDBJ whole genome shotgun (WGS) entry which is preliminary data.</text>
</comment>
<accession>A0A843XXX4</accession>
<evidence type="ECO:0000313" key="3">
    <source>
        <dbReference type="Proteomes" id="UP000652761"/>
    </source>
</evidence>
<dbReference type="AlphaFoldDB" id="A0A843XXX4"/>
<dbReference type="EMBL" id="NMUH01017928">
    <property type="protein sequence ID" value="MQM23780.1"/>
    <property type="molecule type" value="Genomic_DNA"/>
</dbReference>
<reference evidence="2" key="1">
    <citation type="submission" date="2017-07" db="EMBL/GenBank/DDBJ databases">
        <title>Taro Niue Genome Assembly and Annotation.</title>
        <authorList>
            <person name="Atibalentja N."/>
            <person name="Keating K."/>
            <person name="Fields C.J."/>
        </authorList>
    </citation>
    <scope>NUCLEOTIDE SEQUENCE</scope>
    <source>
        <strain evidence="2">Niue_2</strain>
        <tissue evidence="2">Leaf</tissue>
    </source>
</reference>
<sequence length="165" mass="17239">MEGPSLSVRTRSPLAPSRAVVAPPPRSSAVRRNLSNSARRTRSGYRSCWSLTGCARPTPGPSLAPSSRIAACRRDASPPPAGCGGPQPQRTVRVASAASCCQRAAASASWRHRATSAASGRRRSSTISASRVVIRARAVLSSCSCNIIKILSEITKEAKKTGASK</sequence>
<evidence type="ECO:0000313" key="2">
    <source>
        <dbReference type="EMBL" id="MQM23780.1"/>
    </source>
</evidence>
<proteinExistence type="predicted"/>